<evidence type="ECO:0000313" key="1">
    <source>
        <dbReference type="EMBL" id="MBP2331271.1"/>
    </source>
</evidence>
<organism evidence="1 2">
    <name type="scientific">Kibdelosporangium banguiense</name>
    <dbReference type="NCBI Taxonomy" id="1365924"/>
    <lineage>
        <taxon>Bacteria</taxon>
        <taxon>Bacillati</taxon>
        <taxon>Actinomycetota</taxon>
        <taxon>Actinomycetes</taxon>
        <taxon>Pseudonocardiales</taxon>
        <taxon>Pseudonocardiaceae</taxon>
        <taxon>Kibdelosporangium</taxon>
    </lineage>
</organism>
<dbReference type="RefSeq" id="WP_209647884.1">
    <property type="nucleotide sequence ID" value="NZ_JAGINW010000001.1"/>
</dbReference>
<dbReference type="Proteomes" id="UP001519332">
    <property type="component" value="Unassembled WGS sequence"/>
</dbReference>
<evidence type="ECO:0000313" key="2">
    <source>
        <dbReference type="Proteomes" id="UP001519332"/>
    </source>
</evidence>
<gene>
    <name evidence="1" type="ORF">JOF56_011656</name>
</gene>
<accession>A0ABS4U4Z7</accession>
<keyword evidence="2" id="KW-1185">Reference proteome</keyword>
<reference evidence="1 2" key="1">
    <citation type="submission" date="2021-03" db="EMBL/GenBank/DDBJ databases">
        <title>Sequencing the genomes of 1000 actinobacteria strains.</title>
        <authorList>
            <person name="Klenk H.-P."/>
        </authorList>
    </citation>
    <scope>NUCLEOTIDE SEQUENCE [LARGE SCALE GENOMIC DNA]</scope>
    <source>
        <strain evidence="1 2">DSM 46670</strain>
    </source>
</reference>
<dbReference type="EMBL" id="JAGINW010000001">
    <property type="protein sequence ID" value="MBP2331271.1"/>
    <property type="molecule type" value="Genomic_DNA"/>
</dbReference>
<name>A0ABS4U4Z7_9PSEU</name>
<proteinExistence type="predicted"/>
<sequence>MTGPEHYQRAEYWADTAEQAKKNNSSDVAELVGLAQVHATLALAAATASPLVHKMCGDSSRTTDWGYAIGWDTAPEARATN</sequence>
<comment type="caution">
    <text evidence="1">The sequence shown here is derived from an EMBL/GenBank/DDBJ whole genome shotgun (WGS) entry which is preliminary data.</text>
</comment>
<protein>
    <submittedName>
        <fullName evidence="1">Uncharacterized protein</fullName>
    </submittedName>
</protein>